<name>A0A1G9U378_9BACT</name>
<comment type="similarity">
    <text evidence="2">Belongs to the arsenical resistance-3 (ACR3) (TC 2.A.59) family.</text>
</comment>
<comment type="subcellular location">
    <subcellularLocation>
        <location evidence="1">Cell membrane</location>
        <topology evidence="1">Multi-pass membrane protein</topology>
    </subcellularLocation>
</comment>
<evidence type="ECO:0000256" key="5">
    <source>
        <dbReference type="ARBA" id="ARBA00022692"/>
    </source>
</evidence>
<dbReference type="PANTHER" id="PTHR43057:SF1">
    <property type="entry name" value="ARSENICAL-RESISTANCE PROTEIN 3"/>
    <property type="match status" value="1"/>
</dbReference>
<dbReference type="AlphaFoldDB" id="A0A1G9U378"/>
<evidence type="ECO:0000313" key="10">
    <source>
        <dbReference type="Proteomes" id="UP000182146"/>
    </source>
</evidence>
<evidence type="ECO:0000256" key="4">
    <source>
        <dbReference type="ARBA" id="ARBA00022475"/>
    </source>
</evidence>
<dbReference type="InterPro" id="IPR004706">
    <property type="entry name" value="Arsenical-R_Acr3"/>
</dbReference>
<dbReference type="RefSeq" id="WP_235264096.1">
    <property type="nucleotide sequence ID" value="NZ_FNGU01000007.1"/>
</dbReference>
<dbReference type="STRING" id="392333.SAMN05660860_02708"/>
<evidence type="ECO:0000256" key="3">
    <source>
        <dbReference type="ARBA" id="ARBA00022448"/>
    </source>
</evidence>
<feature type="transmembrane region" description="Helical" evidence="8">
    <location>
        <begin position="141"/>
        <end position="161"/>
    </location>
</feature>
<dbReference type="Proteomes" id="UP000182146">
    <property type="component" value="Unassembled WGS sequence"/>
</dbReference>
<feature type="transmembrane region" description="Helical" evidence="8">
    <location>
        <begin position="173"/>
        <end position="194"/>
    </location>
</feature>
<organism evidence="9 10">
    <name type="scientific">Geoalkalibacter ferrihydriticus</name>
    <dbReference type="NCBI Taxonomy" id="392333"/>
    <lineage>
        <taxon>Bacteria</taxon>
        <taxon>Pseudomonadati</taxon>
        <taxon>Thermodesulfobacteriota</taxon>
        <taxon>Desulfuromonadia</taxon>
        <taxon>Desulfuromonadales</taxon>
        <taxon>Geoalkalibacteraceae</taxon>
        <taxon>Geoalkalibacter</taxon>
    </lineage>
</organism>
<dbReference type="EMBL" id="FNGU01000007">
    <property type="protein sequence ID" value="SDM54449.1"/>
    <property type="molecule type" value="Genomic_DNA"/>
</dbReference>
<evidence type="ECO:0000313" key="9">
    <source>
        <dbReference type="EMBL" id="SDM54449.1"/>
    </source>
</evidence>
<dbReference type="GO" id="GO:0005886">
    <property type="term" value="C:plasma membrane"/>
    <property type="evidence" value="ECO:0007669"/>
    <property type="project" value="UniProtKB-SubCell"/>
</dbReference>
<evidence type="ECO:0000256" key="2">
    <source>
        <dbReference type="ARBA" id="ARBA00010110"/>
    </source>
</evidence>
<evidence type="ECO:0000256" key="1">
    <source>
        <dbReference type="ARBA" id="ARBA00004651"/>
    </source>
</evidence>
<feature type="transmembrane region" description="Helical" evidence="8">
    <location>
        <begin position="84"/>
        <end position="106"/>
    </location>
</feature>
<proteinExistence type="inferred from homology"/>
<dbReference type="InterPro" id="IPR038770">
    <property type="entry name" value="Na+/solute_symporter_sf"/>
</dbReference>
<dbReference type="GO" id="GO:0015297">
    <property type="term" value="F:antiporter activity"/>
    <property type="evidence" value="ECO:0007669"/>
    <property type="project" value="InterPro"/>
</dbReference>
<evidence type="ECO:0000256" key="6">
    <source>
        <dbReference type="ARBA" id="ARBA00022989"/>
    </source>
</evidence>
<evidence type="ECO:0000256" key="7">
    <source>
        <dbReference type="ARBA" id="ARBA00023136"/>
    </source>
</evidence>
<protein>
    <submittedName>
        <fullName evidence="9">Arsenite efflux pump ArsB, ACR3 family</fullName>
    </submittedName>
</protein>
<reference evidence="9 10" key="1">
    <citation type="submission" date="2016-10" db="EMBL/GenBank/DDBJ databases">
        <authorList>
            <person name="de Groot N.N."/>
        </authorList>
    </citation>
    <scope>NUCLEOTIDE SEQUENCE [LARGE SCALE GENOMIC DNA]</scope>
    <source>
        <strain evidence="9 10">DSM 17813</strain>
    </source>
</reference>
<feature type="transmembrane region" description="Helical" evidence="8">
    <location>
        <begin position="27"/>
        <end position="47"/>
    </location>
</feature>
<sequence length="342" mass="36662">MAMAVATEKEAGRDTMWKILAKLNQNLILAIPAMMLVGFVFGVIVDAAFLKSLILPFTFLMVYPMMVTLKIRQVLEGGDAKAQVLTQAINFAVIPFVAFGLGKIFFADRPFMALGLLLAALVPTSGMTISWTGFAKGNLAAAVKMTVIGLILGSLATPFYVQVLMGAAVDVDLLSVFQQIVLIVFLPMVAGYATQRILVRRFGLPEFQQHLAPRFPGISTIGVLGIVFIAIALKAEAIAARPEQLLVIFVPLLILYAFNYLLSTLVGKSLLPRGDAIALVYGTVMRNLSIALAVAINAFGPAGSEAALVIALAYIIQVQSAAWYVKFTPRVFGAAPPERQSA</sequence>
<keyword evidence="3" id="KW-0813">Transport</keyword>
<feature type="transmembrane region" description="Helical" evidence="8">
    <location>
        <begin position="278"/>
        <end position="300"/>
    </location>
</feature>
<feature type="transmembrane region" description="Helical" evidence="8">
    <location>
        <begin position="215"/>
        <end position="233"/>
    </location>
</feature>
<dbReference type="GO" id="GO:0015104">
    <property type="term" value="F:antimonite transmembrane transporter activity"/>
    <property type="evidence" value="ECO:0007669"/>
    <property type="project" value="TreeGrafter"/>
</dbReference>
<keyword evidence="4" id="KW-1003">Cell membrane</keyword>
<dbReference type="GO" id="GO:0015105">
    <property type="term" value="F:arsenite transmembrane transporter activity"/>
    <property type="evidence" value="ECO:0007669"/>
    <property type="project" value="TreeGrafter"/>
</dbReference>
<keyword evidence="5 8" id="KW-0812">Transmembrane</keyword>
<feature type="transmembrane region" description="Helical" evidence="8">
    <location>
        <begin position="245"/>
        <end position="266"/>
    </location>
</feature>
<evidence type="ECO:0000256" key="8">
    <source>
        <dbReference type="SAM" id="Phobius"/>
    </source>
</evidence>
<keyword evidence="7 8" id="KW-0472">Membrane</keyword>
<feature type="transmembrane region" description="Helical" evidence="8">
    <location>
        <begin position="53"/>
        <end position="72"/>
    </location>
</feature>
<dbReference type="Pfam" id="PF01758">
    <property type="entry name" value="SBF"/>
    <property type="match status" value="1"/>
</dbReference>
<dbReference type="PANTHER" id="PTHR43057">
    <property type="entry name" value="ARSENITE EFFLUX TRANSPORTER"/>
    <property type="match status" value="1"/>
</dbReference>
<feature type="transmembrane region" description="Helical" evidence="8">
    <location>
        <begin position="112"/>
        <end position="134"/>
    </location>
</feature>
<dbReference type="InterPro" id="IPR002657">
    <property type="entry name" value="BilAc:Na_symport/Acr3"/>
</dbReference>
<accession>A0A1G9U378</accession>
<gene>
    <name evidence="9" type="ORF">SAMN05660860_02708</name>
</gene>
<keyword evidence="6 8" id="KW-1133">Transmembrane helix</keyword>
<dbReference type="Gene3D" id="1.20.1530.20">
    <property type="match status" value="1"/>
</dbReference>
<feature type="transmembrane region" description="Helical" evidence="8">
    <location>
        <begin position="306"/>
        <end position="325"/>
    </location>
</feature>